<dbReference type="InterPro" id="IPR017930">
    <property type="entry name" value="Myb_dom"/>
</dbReference>
<dbReference type="Gene3D" id="1.10.10.60">
    <property type="entry name" value="Homeodomain-like"/>
    <property type="match status" value="1"/>
</dbReference>
<evidence type="ECO:0000313" key="10">
    <source>
        <dbReference type="EnsemblPlants" id="AET7Gv21334900.15"/>
    </source>
</evidence>
<evidence type="ECO:0000256" key="6">
    <source>
        <dbReference type="SAM" id="MobiDB-lite"/>
    </source>
</evidence>
<evidence type="ECO:0000256" key="5">
    <source>
        <dbReference type="ARBA" id="ARBA00023242"/>
    </source>
</evidence>
<dbReference type="PROSITE" id="PS51293">
    <property type="entry name" value="SANT"/>
    <property type="match status" value="1"/>
</dbReference>
<dbReference type="SMART" id="SM00717">
    <property type="entry name" value="SANT"/>
    <property type="match status" value="1"/>
</dbReference>
<evidence type="ECO:0000259" key="7">
    <source>
        <dbReference type="PROSITE" id="PS50090"/>
    </source>
</evidence>
<sequence length="164" mass="18678">MASMALAEERDALDSSRMPIGTGLSVDVAMEPNEEGMGEHPVKPRKPYTITKQREKWTEEEHEKFLEALKLYGRSWRQIQEHIGTKTAVQIRSHAQKFFSKVVREPGAKIEIEIPPPRPKRKPLHPYPRKRANSCNGANAANVGCFWIIDVKPVISQCLPRVVR</sequence>
<keyword evidence="3" id="KW-0238">DNA-binding</keyword>
<evidence type="ECO:0000313" key="11">
    <source>
        <dbReference type="Proteomes" id="UP000015105"/>
    </source>
</evidence>
<dbReference type="CDD" id="cd00167">
    <property type="entry name" value="SANT"/>
    <property type="match status" value="1"/>
</dbReference>
<evidence type="ECO:0000256" key="2">
    <source>
        <dbReference type="ARBA" id="ARBA00023015"/>
    </source>
</evidence>
<dbReference type="InterPro" id="IPR017884">
    <property type="entry name" value="SANT_dom"/>
</dbReference>
<dbReference type="InterPro" id="IPR006447">
    <property type="entry name" value="Myb_dom_plants"/>
</dbReference>
<reference evidence="10" key="5">
    <citation type="journal article" date="2021" name="G3 (Bethesda)">
        <title>Aegilops tauschii genome assembly Aet v5.0 features greater sequence contiguity and improved annotation.</title>
        <authorList>
            <person name="Wang L."/>
            <person name="Zhu T."/>
            <person name="Rodriguez J.C."/>
            <person name="Deal K.R."/>
            <person name="Dubcovsky J."/>
            <person name="McGuire P.E."/>
            <person name="Lux T."/>
            <person name="Spannagl M."/>
            <person name="Mayer K.F.X."/>
            <person name="Baldrich P."/>
            <person name="Meyers B.C."/>
            <person name="Huo N."/>
            <person name="Gu Y.Q."/>
            <person name="Zhou H."/>
            <person name="Devos K.M."/>
            <person name="Bennetzen J.L."/>
            <person name="Unver T."/>
            <person name="Budak H."/>
            <person name="Gulick P.J."/>
            <person name="Galiba G."/>
            <person name="Kalapos B."/>
            <person name="Nelson D.R."/>
            <person name="Li P."/>
            <person name="You F.M."/>
            <person name="Luo M.C."/>
            <person name="Dvorak J."/>
        </authorList>
    </citation>
    <scope>NUCLEOTIDE SEQUENCE [LARGE SCALE GENOMIC DNA]</scope>
    <source>
        <strain evidence="10">cv. AL8/78</strain>
    </source>
</reference>
<evidence type="ECO:0000256" key="1">
    <source>
        <dbReference type="ARBA" id="ARBA00004123"/>
    </source>
</evidence>
<evidence type="ECO:0000256" key="3">
    <source>
        <dbReference type="ARBA" id="ARBA00023125"/>
    </source>
</evidence>
<name>A0A453TC59_AEGTS</name>
<accession>A0A453TC59</accession>
<keyword evidence="11" id="KW-1185">Reference proteome</keyword>
<dbReference type="Pfam" id="PF00249">
    <property type="entry name" value="Myb_DNA-binding"/>
    <property type="match status" value="1"/>
</dbReference>
<reference evidence="10" key="4">
    <citation type="submission" date="2019-03" db="UniProtKB">
        <authorList>
            <consortium name="EnsemblPlants"/>
        </authorList>
    </citation>
    <scope>IDENTIFICATION</scope>
</reference>
<dbReference type="NCBIfam" id="TIGR01557">
    <property type="entry name" value="myb_SHAQKYF"/>
    <property type="match status" value="1"/>
</dbReference>
<dbReference type="PROSITE" id="PS50090">
    <property type="entry name" value="MYB_LIKE"/>
    <property type="match status" value="1"/>
</dbReference>
<feature type="region of interest" description="Disordered" evidence="6">
    <location>
        <begin position="1"/>
        <end position="20"/>
    </location>
</feature>
<dbReference type="GO" id="GO:0005634">
    <property type="term" value="C:nucleus"/>
    <property type="evidence" value="ECO:0007669"/>
    <property type="project" value="UniProtKB-SubCell"/>
</dbReference>
<proteinExistence type="predicted"/>
<dbReference type="PROSITE" id="PS51294">
    <property type="entry name" value="HTH_MYB"/>
    <property type="match status" value="1"/>
</dbReference>
<feature type="domain" description="Myb-like" evidence="7">
    <location>
        <begin position="49"/>
        <end position="99"/>
    </location>
</feature>
<evidence type="ECO:0000256" key="4">
    <source>
        <dbReference type="ARBA" id="ARBA00023163"/>
    </source>
</evidence>
<feature type="domain" description="SANT" evidence="8">
    <location>
        <begin position="52"/>
        <end position="103"/>
    </location>
</feature>
<reference evidence="11" key="2">
    <citation type="journal article" date="2017" name="Nat. Plants">
        <title>The Aegilops tauschii genome reveals multiple impacts of transposons.</title>
        <authorList>
            <person name="Zhao G."/>
            <person name="Zou C."/>
            <person name="Li K."/>
            <person name="Wang K."/>
            <person name="Li T."/>
            <person name="Gao L."/>
            <person name="Zhang X."/>
            <person name="Wang H."/>
            <person name="Yang Z."/>
            <person name="Liu X."/>
            <person name="Jiang W."/>
            <person name="Mao L."/>
            <person name="Kong X."/>
            <person name="Jiao Y."/>
            <person name="Jia J."/>
        </authorList>
    </citation>
    <scope>NUCLEOTIDE SEQUENCE [LARGE SCALE GENOMIC DNA]</scope>
    <source>
        <strain evidence="11">cv. AL8/78</strain>
    </source>
</reference>
<protein>
    <submittedName>
        <fullName evidence="10">Uncharacterized protein</fullName>
    </submittedName>
</protein>
<evidence type="ECO:0000259" key="8">
    <source>
        <dbReference type="PROSITE" id="PS51293"/>
    </source>
</evidence>
<reference evidence="11" key="1">
    <citation type="journal article" date="2014" name="Science">
        <title>Ancient hybridizations among the ancestral genomes of bread wheat.</title>
        <authorList>
            <consortium name="International Wheat Genome Sequencing Consortium,"/>
            <person name="Marcussen T."/>
            <person name="Sandve S.R."/>
            <person name="Heier L."/>
            <person name="Spannagl M."/>
            <person name="Pfeifer M."/>
            <person name="Jakobsen K.S."/>
            <person name="Wulff B.B."/>
            <person name="Steuernagel B."/>
            <person name="Mayer K.F."/>
            <person name="Olsen O.A."/>
        </authorList>
    </citation>
    <scope>NUCLEOTIDE SEQUENCE [LARGE SCALE GENOMIC DNA]</scope>
    <source>
        <strain evidence="11">cv. AL8/78</strain>
    </source>
</reference>
<dbReference type="Gramene" id="AET7Gv21334900.15">
    <property type="protein sequence ID" value="AET7Gv21334900.15"/>
    <property type="gene ID" value="AET7Gv21334900"/>
</dbReference>
<feature type="domain" description="HTH myb-type" evidence="9">
    <location>
        <begin position="49"/>
        <end position="103"/>
    </location>
</feature>
<evidence type="ECO:0000259" key="9">
    <source>
        <dbReference type="PROSITE" id="PS51294"/>
    </source>
</evidence>
<dbReference type="SUPFAM" id="SSF46689">
    <property type="entry name" value="Homeodomain-like"/>
    <property type="match status" value="1"/>
</dbReference>
<reference evidence="10" key="3">
    <citation type="journal article" date="2017" name="Nature">
        <title>Genome sequence of the progenitor of the wheat D genome Aegilops tauschii.</title>
        <authorList>
            <person name="Luo M.C."/>
            <person name="Gu Y.Q."/>
            <person name="Puiu D."/>
            <person name="Wang H."/>
            <person name="Twardziok S.O."/>
            <person name="Deal K.R."/>
            <person name="Huo N."/>
            <person name="Zhu T."/>
            <person name="Wang L."/>
            <person name="Wang Y."/>
            <person name="McGuire P.E."/>
            <person name="Liu S."/>
            <person name="Long H."/>
            <person name="Ramasamy R.K."/>
            <person name="Rodriguez J.C."/>
            <person name="Van S.L."/>
            <person name="Yuan L."/>
            <person name="Wang Z."/>
            <person name="Xia Z."/>
            <person name="Xiao L."/>
            <person name="Anderson O.D."/>
            <person name="Ouyang S."/>
            <person name="Liang Y."/>
            <person name="Zimin A.V."/>
            <person name="Pertea G."/>
            <person name="Qi P."/>
            <person name="Bennetzen J.L."/>
            <person name="Dai X."/>
            <person name="Dawson M.W."/>
            <person name="Muller H.G."/>
            <person name="Kugler K."/>
            <person name="Rivarola-Duarte L."/>
            <person name="Spannagl M."/>
            <person name="Mayer K.F.X."/>
            <person name="Lu F.H."/>
            <person name="Bevan M.W."/>
            <person name="Leroy P."/>
            <person name="Li P."/>
            <person name="You F.M."/>
            <person name="Sun Q."/>
            <person name="Liu Z."/>
            <person name="Lyons E."/>
            <person name="Wicker T."/>
            <person name="Salzberg S.L."/>
            <person name="Devos K.M."/>
            <person name="Dvorak J."/>
        </authorList>
    </citation>
    <scope>NUCLEOTIDE SEQUENCE [LARGE SCALE GENOMIC DNA]</scope>
    <source>
        <strain evidence="10">cv. AL8/78</strain>
    </source>
</reference>
<dbReference type="InterPro" id="IPR009057">
    <property type="entry name" value="Homeodomain-like_sf"/>
</dbReference>
<dbReference type="AlphaFoldDB" id="A0A453TC59"/>
<dbReference type="FunFam" id="1.10.10.60:FF:000023">
    <property type="entry name" value="protein REVEILLE 6 isoform X1"/>
    <property type="match status" value="1"/>
</dbReference>
<dbReference type="PANTHER" id="PTHR12802:SF175">
    <property type="entry name" value="PROTEIN REVEILLE 2"/>
    <property type="match status" value="1"/>
</dbReference>
<dbReference type="InterPro" id="IPR001005">
    <property type="entry name" value="SANT/Myb"/>
</dbReference>
<dbReference type="EnsemblPlants" id="AET7Gv21334900.15">
    <property type="protein sequence ID" value="AET7Gv21334900.15"/>
    <property type="gene ID" value="AET7Gv21334900"/>
</dbReference>
<keyword evidence="4" id="KW-0804">Transcription</keyword>
<comment type="subcellular location">
    <subcellularLocation>
        <location evidence="1">Nucleus</location>
    </subcellularLocation>
</comment>
<dbReference type="GO" id="GO:0003677">
    <property type="term" value="F:DNA binding"/>
    <property type="evidence" value="ECO:0007669"/>
    <property type="project" value="UniProtKB-KW"/>
</dbReference>
<organism evidence="10 11">
    <name type="scientific">Aegilops tauschii subsp. strangulata</name>
    <name type="common">Goatgrass</name>
    <dbReference type="NCBI Taxonomy" id="200361"/>
    <lineage>
        <taxon>Eukaryota</taxon>
        <taxon>Viridiplantae</taxon>
        <taxon>Streptophyta</taxon>
        <taxon>Embryophyta</taxon>
        <taxon>Tracheophyta</taxon>
        <taxon>Spermatophyta</taxon>
        <taxon>Magnoliopsida</taxon>
        <taxon>Liliopsida</taxon>
        <taxon>Poales</taxon>
        <taxon>Poaceae</taxon>
        <taxon>BOP clade</taxon>
        <taxon>Pooideae</taxon>
        <taxon>Triticodae</taxon>
        <taxon>Triticeae</taxon>
        <taxon>Triticinae</taxon>
        <taxon>Aegilops</taxon>
    </lineage>
</organism>
<dbReference type="GO" id="GO:0010468">
    <property type="term" value="P:regulation of gene expression"/>
    <property type="evidence" value="ECO:0007669"/>
    <property type="project" value="UniProtKB-ARBA"/>
</dbReference>
<keyword evidence="2" id="KW-0805">Transcription regulation</keyword>
<dbReference type="PANTHER" id="PTHR12802">
    <property type="entry name" value="SWI/SNF COMPLEX-RELATED"/>
    <property type="match status" value="1"/>
</dbReference>
<dbReference type="Proteomes" id="UP000015105">
    <property type="component" value="Chromosome 7D"/>
</dbReference>
<keyword evidence="5" id="KW-0539">Nucleus</keyword>